<feature type="compositionally biased region" description="Basic residues" evidence="1">
    <location>
        <begin position="17"/>
        <end position="28"/>
    </location>
</feature>
<evidence type="ECO:0000313" key="2">
    <source>
        <dbReference type="EMBL" id="KAL0188291.1"/>
    </source>
</evidence>
<sequence>AGDILGNTEKTATDKKRERRKKKKLKRLKIQEREKRQKLKEAMKGGDMKKKSKTEVEQTLKKLTKGGKAKILTNDGMDKALLARPSQEPSQGLKGQDGKEEETKRDFCTQA</sequence>
<name>A0ABD0QPY7_CIRMR</name>
<gene>
    <name evidence="2" type="ORF">M9458_015390</name>
</gene>
<dbReference type="AlphaFoldDB" id="A0ABD0QPY7"/>
<feature type="compositionally biased region" description="Basic and acidic residues" evidence="1">
    <location>
        <begin position="96"/>
        <end position="111"/>
    </location>
</feature>
<feature type="compositionally biased region" description="Basic and acidic residues" evidence="1">
    <location>
        <begin position="29"/>
        <end position="60"/>
    </location>
</feature>
<feature type="non-terminal residue" evidence="2">
    <location>
        <position position="1"/>
    </location>
</feature>
<comment type="caution">
    <text evidence="2">The sequence shown here is derived from an EMBL/GenBank/DDBJ whole genome shotgun (WGS) entry which is preliminary data.</text>
</comment>
<evidence type="ECO:0000256" key="1">
    <source>
        <dbReference type="SAM" id="MobiDB-lite"/>
    </source>
</evidence>
<evidence type="ECO:0000313" key="3">
    <source>
        <dbReference type="Proteomes" id="UP001529510"/>
    </source>
</evidence>
<organism evidence="2 3">
    <name type="scientific">Cirrhinus mrigala</name>
    <name type="common">Mrigala</name>
    <dbReference type="NCBI Taxonomy" id="683832"/>
    <lineage>
        <taxon>Eukaryota</taxon>
        <taxon>Metazoa</taxon>
        <taxon>Chordata</taxon>
        <taxon>Craniata</taxon>
        <taxon>Vertebrata</taxon>
        <taxon>Euteleostomi</taxon>
        <taxon>Actinopterygii</taxon>
        <taxon>Neopterygii</taxon>
        <taxon>Teleostei</taxon>
        <taxon>Ostariophysi</taxon>
        <taxon>Cypriniformes</taxon>
        <taxon>Cyprinidae</taxon>
        <taxon>Labeoninae</taxon>
        <taxon>Labeonini</taxon>
        <taxon>Cirrhinus</taxon>
    </lineage>
</organism>
<feature type="region of interest" description="Disordered" evidence="1">
    <location>
        <begin position="1"/>
        <end position="111"/>
    </location>
</feature>
<protein>
    <submittedName>
        <fullName evidence="2">Uncharacterized protein</fullName>
    </submittedName>
</protein>
<proteinExistence type="predicted"/>
<dbReference type="EMBL" id="JAMKFB020000007">
    <property type="protein sequence ID" value="KAL0188291.1"/>
    <property type="molecule type" value="Genomic_DNA"/>
</dbReference>
<keyword evidence="3" id="KW-1185">Reference proteome</keyword>
<dbReference type="Proteomes" id="UP001529510">
    <property type="component" value="Unassembled WGS sequence"/>
</dbReference>
<accession>A0ABD0QPY7</accession>
<reference evidence="2 3" key="1">
    <citation type="submission" date="2024-05" db="EMBL/GenBank/DDBJ databases">
        <title>Genome sequencing and assembly of Indian major carp, Cirrhinus mrigala (Hamilton, 1822).</title>
        <authorList>
            <person name="Mohindra V."/>
            <person name="Chowdhury L.M."/>
            <person name="Lal K."/>
            <person name="Jena J.K."/>
        </authorList>
    </citation>
    <scope>NUCLEOTIDE SEQUENCE [LARGE SCALE GENOMIC DNA]</scope>
    <source>
        <strain evidence="2">CM1030</strain>
        <tissue evidence="2">Blood</tissue>
    </source>
</reference>